<name>A0A0F9C346_9ZZZZ</name>
<protein>
    <submittedName>
        <fullName evidence="1">Uncharacterized protein</fullName>
    </submittedName>
</protein>
<dbReference type="EMBL" id="LAZR01048806">
    <property type="protein sequence ID" value="KKK91091.1"/>
    <property type="molecule type" value="Genomic_DNA"/>
</dbReference>
<sequence>MRRLAIRLLSLILMLMVAPMSAVAQDRIVSARFVMPGTSTMQDVHTFRVTFSRLAWVVDGTPTTCSFRMEQSNDGISWTDFTTPQDCTLSGKTVFVSAPFVGKFLRHNLTTLTGGGILNIFWEGFHGDRCGFDYSGVFSTIISPDPAAGEELSIGVPLAERWRVYSASFQLQANNVNADRAVSLTASNSGNEYFRTLADGEVKANQKGIFTAAALGFVSTAGLGSPPASVRTILIPIYSEAFIPGGHTLATSTNGLQVGDDYSPVVVLVERCPN</sequence>
<gene>
    <name evidence="1" type="ORF">LCGC14_2716430</name>
</gene>
<accession>A0A0F9C346</accession>
<comment type="caution">
    <text evidence="1">The sequence shown here is derived from an EMBL/GenBank/DDBJ whole genome shotgun (WGS) entry which is preliminary data.</text>
</comment>
<evidence type="ECO:0000313" key="1">
    <source>
        <dbReference type="EMBL" id="KKK91091.1"/>
    </source>
</evidence>
<organism evidence="1">
    <name type="scientific">marine sediment metagenome</name>
    <dbReference type="NCBI Taxonomy" id="412755"/>
    <lineage>
        <taxon>unclassified sequences</taxon>
        <taxon>metagenomes</taxon>
        <taxon>ecological metagenomes</taxon>
    </lineage>
</organism>
<reference evidence="1" key="1">
    <citation type="journal article" date="2015" name="Nature">
        <title>Complex archaea that bridge the gap between prokaryotes and eukaryotes.</title>
        <authorList>
            <person name="Spang A."/>
            <person name="Saw J.H."/>
            <person name="Jorgensen S.L."/>
            <person name="Zaremba-Niedzwiedzka K."/>
            <person name="Martijn J."/>
            <person name="Lind A.E."/>
            <person name="van Eijk R."/>
            <person name="Schleper C."/>
            <person name="Guy L."/>
            <person name="Ettema T.J."/>
        </authorList>
    </citation>
    <scope>NUCLEOTIDE SEQUENCE</scope>
</reference>
<proteinExistence type="predicted"/>
<dbReference type="AlphaFoldDB" id="A0A0F9C346"/>